<dbReference type="PANTHER" id="PTHR34075">
    <property type="entry name" value="BLR3430 PROTEIN"/>
    <property type="match status" value="1"/>
</dbReference>
<dbReference type="EMBL" id="PISD01000008">
    <property type="protein sequence ID" value="PKG30367.1"/>
    <property type="molecule type" value="Genomic_DNA"/>
</dbReference>
<gene>
    <name evidence="2" type="ORF">CWS20_05080</name>
</gene>
<dbReference type="SUPFAM" id="SSF53901">
    <property type="entry name" value="Thiolase-like"/>
    <property type="match status" value="2"/>
</dbReference>
<dbReference type="InterPro" id="IPR012340">
    <property type="entry name" value="NA-bd_OB-fold"/>
</dbReference>
<accession>A0A2N0ZLI0</accession>
<proteinExistence type="predicted"/>
<keyword evidence="3" id="KW-1185">Reference proteome</keyword>
<dbReference type="Proteomes" id="UP000233343">
    <property type="component" value="Unassembled WGS sequence"/>
</dbReference>
<dbReference type="Gene3D" id="3.40.47.10">
    <property type="match status" value="1"/>
</dbReference>
<name>A0A2N0ZLI0_9BACI</name>
<dbReference type="SUPFAM" id="SSF50249">
    <property type="entry name" value="Nucleic acid-binding proteins"/>
    <property type="match status" value="1"/>
</dbReference>
<dbReference type="AlphaFoldDB" id="A0A2N0ZLI0"/>
<organism evidence="2 3">
    <name type="scientific">Cytobacillus horneckiae</name>
    <dbReference type="NCBI Taxonomy" id="549687"/>
    <lineage>
        <taxon>Bacteria</taxon>
        <taxon>Bacillati</taxon>
        <taxon>Bacillota</taxon>
        <taxon>Bacilli</taxon>
        <taxon>Bacillales</taxon>
        <taxon>Bacillaceae</taxon>
        <taxon>Cytobacillus</taxon>
    </lineage>
</organism>
<dbReference type="InterPro" id="IPR052513">
    <property type="entry name" value="Thioester_dehydratase-like"/>
</dbReference>
<feature type="domain" description="ChsH2 C-terminal OB-fold" evidence="1">
    <location>
        <begin position="387"/>
        <end position="446"/>
    </location>
</feature>
<dbReference type="Pfam" id="PF01796">
    <property type="entry name" value="OB_ChsH2_C"/>
    <property type="match status" value="1"/>
</dbReference>
<evidence type="ECO:0000313" key="2">
    <source>
        <dbReference type="EMBL" id="PKG30367.1"/>
    </source>
</evidence>
<dbReference type="RefSeq" id="WP_066199373.1">
    <property type="nucleotide sequence ID" value="NZ_JARMMB010000013.1"/>
</dbReference>
<evidence type="ECO:0000259" key="1">
    <source>
        <dbReference type="Pfam" id="PF01796"/>
    </source>
</evidence>
<dbReference type="InterPro" id="IPR016039">
    <property type="entry name" value="Thiolase-like"/>
</dbReference>
<dbReference type="GO" id="GO:0016746">
    <property type="term" value="F:acyltransferase activity"/>
    <property type="evidence" value="ECO:0007669"/>
    <property type="project" value="InterPro"/>
</dbReference>
<sequence length="470" mass="51573">MKGIISYGAYIPYNRLQRKKIGDFFNKPVFGGVKAVAGYDEDSVSMGVEAAIDCLQRMEHEKVDSIYFATVSASYREKGSIPTIAAALNLPNTIRGIEASTSLRSGTSAILAANETENTLVIASDSRTGAPTGQNEQWFGDGAASFLIGSGEDVIAHIIDSGTVQGEVITSWRSQSDPFTQNWEERLGSTVFLEQVKSNIVPFLEKNDVTADAIAKVMISGPGTRAHTAAARALGFKNEQIQDPLFDKVGAAGNAHAPMMIVSALEAAHPGDYLLTINFSEGLDFILFKVTAAIEQLPARKGVNGYLKIHSDKIAYSDYLKWRELIVTEPPRRPDIERPSAPALYRGYNQNLSFTGSKCRSCGIPQFPKQRVCVQCQQKDEMEDYRFVGQSAKVTTFTLDYLAASPAPPMIVAVIDFVNGGRIICEVTDCDPKEMKIGMNVEMTFRRLYEAGGINNYFWKARPIRQKESS</sequence>
<reference evidence="2 3" key="1">
    <citation type="journal article" date="2010" name="Int. J. Syst. Evol. Microbiol.">
        <title>Bacillus horneckiae sp. nov., isolated from a spacecraft-assembly clean room.</title>
        <authorList>
            <person name="Vaishampayan P."/>
            <person name="Probst A."/>
            <person name="Krishnamurthi S."/>
            <person name="Ghosh S."/>
            <person name="Osman S."/>
            <person name="McDowall A."/>
            <person name="Ruckmani A."/>
            <person name="Mayilraj S."/>
            <person name="Venkateswaran K."/>
        </authorList>
    </citation>
    <scope>NUCLEOTIDE SEQUENCE [LARGE SCALE GENOMIC DNA]</scope>
    <source>
        <strain evidence="3">1PO1SC</strain>
    </source>
</reference>
<comment type="caution">
    <text evidence="2">The sequence shown here is derived from an EMBL/GenBank/DDBJ whole genome shotgun (WGS) entry which is preliminary data.</text>
</comment>
<dbReference type="PANTHER" id="PTHR34075:SF5">
    <property type="entry name" value="BLR3430 PROTEIN"/>
    <property type="match status" value="1"/>
</dbReference>
<dbReference type="InterPro" id="IPR002878">
    <property type="entry name" value="ChsH2_C"/>
</dbReference>
<protein>
    <submittedName>
        <fullName evidence="2">3-hydroxy-3-methylglutaryl CoA synthase</fullName>
    </submittedName>
</protein>
<evidence type="ECO:0000313" key="3">
    <source>
        <dbReference type="Proteomes" id="UP000233343"/>
    </source>
</evidence>